<keyword evidence="5" id="KW-1185">Reference proteome</keyword>
<name>A0A1M6QQF9_9FIRM</name>
<gene>
    <name evidence="4" type="ORF">SAMN02745123_01124</name>
</gene>
<dbReference type="PANTHER" id="PTHR43384">
    <property type="entry name" value="SEPTUM SITE-DETERMINING PROTEIN MIND HOMOLOG, CHLOROPLASTIC-RELATED"/>
    <property type="match status" value="1"/>
</dbReference>
<proteinExistence type="predicted"/>
<dbReference type="GO" id="GO:0051782">
    <property type="term" value="P:negative regulation of cell division"/>
    <property type="evidence" value="ECO:0007669"/>
    <property type="project" value="TreeGrafter"/>
</dbReference>
<dbReference type="Gene3D" id="3.40.50.300">
    <property type="entry name" value="P-loop containing nucleotide triphosphate hydrolases"/>
    <property type="match status" value="1"/>
</dbReference>
<dbReference type="SUPFAM" id="SSF52540">
    <property type="entry name" value="P-loop containing nucleoside triphosphate hydrolases"/>
    <property type="match status" value="1"/>
</dbReference>
<evidence type="ECO:0000259" key="3">
    <source>
        <dbReference type="Pfam" id="PF01656"/>
    </source>
</evidence>
<organism evidence="4 5">
    <name type="scientific">Desulforamulus aeronauticus DSM 10349</name>
    <dbReference type="NCBI Taxonomy" id="1121421"/>
    <lineage>
        <taxon>Bacteria</taxon>
        <taxon>Bacillati</taxon>
        <taxon>Bacillota</taxon>
        <taxon>Clostridia</taxon>
        <taxon>Eubacteriales</taxon>
        <taxon>Peptococcaceae</taxon>
        <taxon>Desulforamulus</taxon>
    </lineage>
</organism>
<keyword evidence="1" id="KW-0547">Nucleotide-binding</keyword>
<evidence type="ECO:0000256" key="1">
    <source>
        <dbReference type="ARBA" id="ARBA00022741"/>
    </source>
</evidence>
<sequence length="270" mass="29235">MCSPEKGFKIAISGKGGVGKTTLSAMLCFLYAKEGKTVLAVDADPDANLGLALGLTTRELEASTTIAQDRKLIKERTGAEPGTSGQWFSLNPKVDDIPEKYVIEKNGIKLLQLGMAPAGGSGCYCPENTVVRSLLNHLVLDTDETVIVDMEAGLEHMGRGTARGVDAFIVVVEPGQRSFQTAKNTVTLAKDLGVEKVFVVANKVRPEQEKTIRENLNFLPLLGILPYSPDAVNADLTGNTLYELSPDMVSQVKRIKHNLEDQLQICHCHD</sequence>
<reference evidence="5" key="1">
    <citation type="submission" date="2016-11" db="EMBL/GenBank/DDBJ databases">
        <authorList>
            <person name="Varghese N."/>
            <person name="Submissions S."/>
        </authorList>
    </citation>
    <scope>NUCLEOTIDE SEQUENCE [LARGE SCALE GENOMIC DNA]</scope>
    <source>
        <strain evidence="5">DSM 10349</strain>
    </source>
</reference>
<evidence type="ECO:0000313" key="5">
    <source>
        <dbReference type="Proteomes" id="UP000183997"/>
    </source>
</evidence>
<dbReference type="InterPro" id="IPR014433">
    <property type="entry name" value="CooC"/>
</dbReference>
<dbReference type="InterPro" id="IPR027417">
    <property type="entry name" value="P-loop_NTPase"/>
</dbReference>
<dbReference type="InterPro" id="IPR050625">
    <property type="entry name" value="ParA/MinD_ATPase"/>
</dbReference>
<protein>
    <submittedName>
        <fullName evidence="4">CO dehydrogenase maturation factor</fullName>
    </submittedName>
</protein>
<dbReference type="AlphaFoldDB" id="A0A1M6QQF9"/>
<dbReference type="Proteomes" id="UP000183997">
    <property type="component" value="Unassembled WGS sequence"/>
</dbReference>
<evidence type="ECO:0000313" key="4">
    <source>
        <dbReference type="EMBL" id="SHK22464.1"/>
    </source>
</evidence>
<dbReference type="Pfam" id="PF01656">
    <property type="entry name" value="CbiA"/>
    <property type="match status" value="1"/>
</dbReference>
<accession>A0A1M6QQF9</accession>
<dbReference type="EMBL" id="FRAR01000009">
    <property type="protein sequence ID" value="SHK22464.1"/>
    <property type="molecule type" value="Genomic_DNA"/>
</dbReference>
<dbReference type="RefSeq" id="WP_072911672.1">
    <property type="nucleotide sequence ID" value="NZ_FRAR01000009.1"/>
</dbReference>
<feature type="domain" description="CobQ/CobB/MinD/ParA nucleotide binding" evidence="3">
    <location>
        <begin position="10"/>
        <end position="240"/>
    </location>
</feature>
<dbReference type="PANTHER" id="PTHR43384:SF6">
    <property type="entry name" value="SEPTUM SITE-DETERMINING PROTEIN MIND HOMOLOG, CHLOROPLASTIC"/>
    <property type="match status" value="1"/>
</dbReference>
<dbReference type="PIRSF" id="PIRSF005647">
    <property type="entry name" value="CooC"/>
    <property type="match status" value="1"/>
</dbReference>
<evidence type="ECO:0000256" key="2">
    <source>
        <dbReference type="ARBA" id="ARBA00022840"/>
    </source>
</evidence>
<dbReference type="GO" id="GO:0016887">
    <property type="term" value="F:ATP hydrolysis activity"/>
    <property type="evidence" value="ECO:0007669"/>
    <property type="project" value="TreeGrafter"/>
</dbReference>
<dbReference type="GO" id="GO:0005524">
    <property type="term" value="F:ATP binding"/>
    <property type="evidence" value="ECO:0007669"/>
    <property type="project" value="UniProtKB-KW"/>
</dbReference>
<dbReference type="STRING" id="1121421.SAMN02745123_01124"/>
<dbReference type="InterPro" id="IPR002586">
    <property type="entry name" value="CobQ/CobB/MinD/ParA_Nub-bd_dom"/>
</dbReference>
<dbReference type="CDD" id="cd02034">
    <property type="entry name" value="CooC1"/>
    <property type="match status" value="1"/>
</dbReference>
<dbReference type="FunFam" id="3.40.50.300:FF:001573">
    <property type="entry name" value="Carbon monoxide dehydrogenase accessory protein CooC"/>
    <property type="match status" value="1"/>
</dbReference>
<keyword evidence="2" id="KW-0067">ATP-binding</keyword>
<dbReference type="GO" id="GO:0005829">
    <property type="term" value="C:cytosol"/>
    <property type="evidence" value="ECO:0007669"/>
    <property type="project" value="TreeGrafter"/>
</dbReference>
<dbReference type="GO" id="GO:0009898">
    <property type="term" value="C:cytoplasmic side of plasma membrane"/>
    <property type="evidence" value="ECO:0007669"/>
    <property type="project" value="TreeGrafter"/>
</dbReference>